<dbReference type="STRING" id="1229780.BN381_100020"/>
<keyword evidence="7 8" id="KW-0012">Acyltransferase</keyword>
<comment type="catalytic activity">
    <reaction evidence="8">
        <text>N-terminal S-1,2-diacyl-sn-glyceryl-L-cysteinyl-[lipoprotein] + a glycerophospholipid = N-acyl-S-1,2-diacyl-sn-glyceryl-L-cysteinyl-[lipoprotein] + a 2-acyl-sn-glycero-3-phospholipid + H(+)</text>
        <dbReference type="Rhea" id="RHEA:48228"/>
        <dbReference type="Rhea" id="RHEA-COMP:14681"/>
        <dbReference type="Rhea" id="RHEA-COMP:14684"/>
        <dbReference type="ChEBI" id="CHEBI:15378"/>
        <dbReference type="ChEBI" id="CHEBI:136912"/>
        <dbReference type="ChEBI" id="CHEBI:140656"/>
        <dbReference type="ChEBI" id="CHEBI:140657"/>
        <dbReference type="ChEBI" id="CHEBI:140660"/>
        <dbReference type="EC" id="2.3.1.269"/>
    </reaction>
</comment>
<reference evidence="11 12" key="1">
    <citation type="journal article" date="2013" name="ISME J.">
        <title>Metabolic model for the filamentous 'Candidatus Microthrix parvicella' based on genomic and metagenomic analyses.</title>
        <authorList>
            <person name="Jon McIlroy S."/>
            <person name="Kristiansen R."/>
            <person name="Albertsen M."/>
            <person name="Michael Karst S."/>
            <person name="Rossetti S."/>
            <person name="Lund Nielsen J."/>
            <person name="Tandoi V."/>
            <person name="James Seviour R."/>
            <person name="Nielsen P.H."/>
        </authorList>
    </citation>
    <scope>NUCLEOTIDE SEQUENCE [LARGE SCALE GENOMIC DNA]</scope>
    <source>
        <strain evidence="11 12">RN1</strain>
    </source>
</reference>
<comment type="function">
    <text evidence="8">Catalyzes the phospholipid dependent N-acylation of the N-terminal cysteine of apolipoprotein, the last step in lipoprotein maturation.</text>
</comment>
<feature type="transmembrane region" description="Helical" evidence="8">
    <location>
        <begin position="111"/>
        <end position="130"/>
    </location>
</feature>
<keyword evidence="2 8" id="KW-1003">Cell membrane</keyword>
<dbReference type="EC" id="2.3.1.269" evidence="8"/>
<evidence type="ECO:0000256" key="9">
    <source>
        <dbReference type="SAM" id="MobiDB-lite"/>
    </source>
</evidence>
<evidence type="ECO:0000256" key="7">
    <source>
        <dbReference type="ARBA" id="ARBA00023315"/>
    </source>
</evidence>
<evidence type="ECO:0000256" key="4">
    <source>
        <dbReference type="ARBA" id="ARBA00022692"/>
    </source>
</evidence>
<dbReference type="NCBIfam" id="TIGR00546">
    <property type="entry name" value="lnt"/>
    <property type="match status" value="1"/>
</dbReference>
<evidence type="ECO:0000313" key="11">
    <source>
        <dbReference type="EMBL" id="CCM62133.1"/>
    </source>
</evidence>
<comment type="similarity">
    <text evidence="8">Belongs to the CN hydrolase family. Apolipoprotein N-acyltransferase subfamily.</text>
</comment>
<sequence>MSDAHTNEVFANDPSDSSELSDAAEASPGAVGSGWSPGRPLAAAASIAAGLAVCAGLPPWGWWPLTLLGVAGWVALLAGAAPSSRFWRSCGVGLGWFVPSLLWMVTFTPPGYVIAVCVFASLLGLAGLATPPGPSRVLALPAALAVTELIRYHAPFGGVPLSMASLTQADAPLAPIARLGGPVLLTLGIAAVGVGIEALVRRRWAWGGSLIGVVAAVAMLGVVAPSGNAIAPLRVAVVQGGGPQGTVALDTDPADVFARHLTASQTIDGDGAVDLVVWPENVVTISGKLAEDEWNDVLADEARRLGAPLEVGVVEGVDAKHFANFSIVYGPDGTVALNAAGSRYDKERRVPFGEYVPFRPIIEPIEASIGGGLLPRRDQLPGTGLAVLDLPLASGETVKAAAVISWEIFFPRRVREGVAAGGQLVLNPTNGASYWLTLVQSQQVANSRLRAIESGRWVLQAAPTGFSAVVNPSGGVVQRTAVSEQRVLQATIERRDGNTIAQTTGLLFPSLLSTVLLLAAWVLAKPGESALRDRLSDRLRRGRSAGPRRP</sequence>
<dbReference type="InterPro" id="IPR045378">
    <property type="entry name" value="LNT_N"/>
</dbReference>
<keyword evidence="3 8" id="KW-0808">Transferase</keyword>
<dbReference type="PANTHER" id="PTHR38686">
    <property type="entry name" value="APOLIPOPROTEIN N-ACYLTRANSFERASE"/>
    <property type="match status" value="1"/>
</dbReference>
<organism evidence="11 12">
    <name type="scientific">Candidatus Neomicrothrix parvicella RN1</name>
    <dbReference type="NCBI Taxonomy" id="1229780"/>
    <lineage>
        <taxon>Bacteria</taxon>
        <taxon>Bacillati</taxon>
        <taxon>Actinomycetota</taxon>
        <taxon>Acidimicrobiia</taxon>
        <taxon>Acidimicrobiales</taxon>
        <taxon>Microthrixaceae</taxon>
        <taxon>Candidatus Neomicrothrix</taxon>
    </lineage>
</organism>
<accession>R4YW57</accession>
<dbReference type="CDD" id="cd07571">
    <property type="entry name" value="ALP_N-acyl_transferase"/>
    <property type="match status" value="1"/>
</dbReference>
<dbReference type="Gene3D" id="3.60.110.10">
    <property type="entry name" value="Carbon-nitrogen hydrolase"/>
    <property type="match status" value="1"/>
</dbReference>
<keyword evidence="6 8" id="KW-0472">Membrane</keyword>
<feature type="transmembrane region" description="Helical" evidence="8">
    <location>
        <begin position="174"/>
        <end position="192"/>
    </location>
</feature>
<dbReference type="GO" id="GO:0005886">
    <property type="term" value="C:plasma membrane"/>
    <property type="evidence" value="ECO:0007669"/>
    <property type="project" value="UniProtKB-SubCell"/>
</dbReference>
<dbReference type="AlphaFoldDB" id="R4YW57"/>
<dbReference type="eggNOG" id="COG0815">
    <property type="taxonomic scope" value="Bacteria"/>
</dbReference>
<keyword evidence="12" id="KW-1185">Reference proteome</keyword>
<evidence type="ECO:0000259" key="10">
    <source>
        <dbReference type="PROSITE" id="PS50263"/>
    </source>
</evidence>
<feature type="transmembrane region" description="Helical" evidence="8">
    <location>
        <begin position="60"/>
        <end position="79"/>
    </location>
</feature>
<evidence type="ECO:0000256" key="8">
    <source>
        <dbReference type="HAMAP-Rule" id="MF_01148"/>
    </source>
</evidence>
<comment type="caution">
    <text evidence="11">The sequence shown here is derived from an EMBL/GenBank/DDBJ whole genome shotgun (WGS) entry which is preliminary data.</text>
</comment>
<dbReference type="HOGENOM" id="CLU_019563_2_0_11"/>
<evidence type="ECO:0000256" key="5">
    <source>
        <dbReference type="ARBA" id="ARBA00022989"/>
    </source>
</evidence>
<keyword evidence="5 8" id="KW-1133">Transmembrane helix</keyword>
<dbReference type="UniPathway" id="UPA00666"/>
<gene>
    <name evidence="8" type="primary">lnt</name>
    <name evidence="11" type="ORF">BN381_100020</name>
</gene>
<dbReference type="PANTHER" id="PTHR38686:SF1">
    <property type="entry name" value="APOLIPOPROTEIN N-ACYLTRANSFERASE"/>
    <property type="match status" value="1"/>
</dbReference>
<dbReference type="RefSeq" id="WP_012223274.1">
    <property type="nucleotide sequence ID" value="NZ_HG422565.1"/>
</dbReference>
<keyword evidence="4 8" id="KW-0812">Transmembrane</keyword>
<feature type="compositionally biased region" description="Low complexity" evidence="9">
    <location>
        <begin position="13"/>
        <end position="28"/>
    </location>
</feature>
<proteinExistence type="inferred from homology"/>
<feature type="region of interest" description="Disordered" evidence="9">
    <location>
        <begin position="1"/>
        <end position="35"/>
    </location>
</feature>
<dbReference type="Proteomes" id="UP000018291">
    <property type="component" value="Unassembled WGS sequence"/>
</dbReference>
<dbReference type="EMBL" id="CANL01000002">
    <property type="protein sequence ID" value="CCM62133.1"/>
    <property type="molecule type" value="Genomic_DNA"/>
</dbReference>
<name>R4YW57_9ACTN</name>
<dbReference type="SUPFAM" id="SSF56317">
    <property type="entry name" value="Carbon-nitrogen hydrolase"/>
    <property type="match status" value="1"/>
</dbReference>
<dbReference type="Pfam" id="PF00795">
    <property type="entry name" value="CN_hydrolase"/>
    <property type="match status" value="1"/>
</dbReference>
<comment type="pathway">
    <text evidence="8">Protein modification; lipoprotein biosynthesis (N-acyl transfer).</text>
</comment>
<dbReference type="PROSITE" id="PS50263">
    <property type="entry name" value="CN_HYDROLASE"/>
    <property type="match status" value="1"/>
</dbReference>
<evidence type="ECO:0000313" key="12">
    <source>
        <dbReference type="Proteomes" id="UP000018291"/>
    </source>
</evidence>
<dbReference type="OrthoDB" id="9804277at2"/>
<feature type="transmembrane region" description="Helical" evidence="8">
    <location>
        <begin position="137"/>
        <end position="154"/>
    </location>
</feature>
<dbReference type="InterPro" id="IPR003010">
    <property type="entry name" value="C-N_Hydrolase"/>
</dbReference>
<keyword evidence="11" id="KW-0449">Lipoprotein</keyword>
<dbReference type="Pfam" id="PF20154">
    <property type="entry name" value="LNT_N"/>
    <property type="match status" value="1"/>
</dbReference>
<evidence type="ECO:0000256" key="6">
    <source>
        <dbReference type="ARBA" id="ARBA00023136"/>
    </source>
</evidence>
<dbReference type="GO" id="GO:0016410">
    <property type="term" value="F:N-acyltransferase activity"/>
    <property type="evidence" value="ECO:0007669"/>
    <property type="project" value="UniProtKB-UniRule"/>
</dbReference>
<evidence type="ECO:0000256" key="1">
    <source>
        <dbReference type="ARBA" id="ARBA00004651"/>
    </source>
</evidence>
<evidence type="ECO:0000256" key="3">
    <source>
        <dbReference type="ARBA" id="ARBA00022679"/>
    </source>
</evidence>
<dbReference type="InterPro" id="IPR036526">
    <property type="entry name" value="C-N_Hydrolase_sf"/>
</dbReference>
<evidence type="ECO:0000256" key="2">
    <source>
        <dbReference type="ARBA" id="ARBA00022475"/>
    </source>
</evidence>
<protein>
    <recommendedName>
        <fullName evidence="8">Apolipoprotein N-acyltransferase</fullName>
        <shortName evidence="8">ALP N-acyltransferase</shortName>
        <ecNumber evidence="8">2.3.1.269</ecNumber>
    </recommendedName>
</protein>
<dbReference type="HAMAP" id="MF_01148">
    <property type="entry name" value="Lnt"/>
    <property type="match status" value="1"/>
</dbReference>
<feature type="domain" description="CN hydrolase" evidence="10">
    <location>
        <begin position="233"/>
        <end position="494"/>
    </location>
</feature>
<comment type="subcellular location">
    <subcellularLocation>
        <location evidence="1 8">Cell membrane</location>
        <topology evidence="1 8">Multi-pass membrane protein</topology>
    </subcellularLocation>
</comment>
<dbReference type="GO" id="GO:0042158">
    <property type="term" value="P:lipoprotein biosynthetic process"/>
    <property type="evidence" value="ECO:0007669"/>
    <property type="project" value="UniProtKB-UniRule"/>
</dbReference>
<comment type="caution">
    <text evidence="8">Lacks conserved residue(s) required for the propagation of feature annotation.</text>
</comment>
<feature type="transmembrane region" description="Helical" evidence="8">
    <location>
        <begin position="204"/>
        <end position="224"/>
    </location>
</feature>
<dbReference type="InterPro" id="IPR004563">
    <property type="entry name" value="Apolipo_AcylTrfase"/>
</dbReference>